<dbReference type="InterPro" id="IPR053162">
    <property type="entry name" value="DnaD"/>
</dbReference>
<reference evidence="4" key="1">
    <citation type="journal article" date="2014" name="Genome Announc.">
        <title>Draft Genome Sequences of Three Alkaliphilic Bacillus Strains, Bacillus wakoensis JCM 9140T, Bacillus akibai JCM 9157T, and Bacillus hemicellulosilyticus JCM 9152T.</title>
        <authorList>
            <person name="Yuki M."/>
            <person name="Oshima K."/>
            <person name="Suda W."/>
            <person name="Oshida Y."/>
            <person name="Kitamura K."/>
            <person name="Iida T."/>
            <person name="Hattori M."/>
            <person name="Ohkuma M."/>
        </authorList>
    </citation>
    <scope>NUCLEOTIDE SEQUENCE [LARGE SCALE GENOMIC DNA]</scope>
    <source>
        <strain evidence="4">JCM 9152</strain>
    </source>
</reference>
<feature type="region of interest" description="Disordered" evidence="2">
    <location>
        <begin position="258"/>
        <end position="335"/>
    </location>
</feature>
<dbReference type="NCBIfam" id="TIGR01446">
    <property type="entry name" value="DnaD_dom"/>
    <property type="match status" value="1"/>
</dbReference>
<dbReference type="OrthoDB" id="1047417at2"/>
<evidence type="ECO:0000313" key="4">
    <source>
        <dbReference type="EMBL" id="GAE32422.1"/>
    </source>
</evidence>
<evidence type="ECO:0000259" key="3">
    <source>
        <dbReference type="Pfam" id="PF07261"/>
    </source>
</evidence>
<feature type="compositionally biased region" description="Basic residues" evidence="2">
    <location>
        <begin position="264"/>
        <end position="283"/>
    </location>
</feature>
<organism evidence="4 5">
    <name type="scientific">Halalkalibacter hemicellulosilyticusJCM 9152</name>
    <dbReference type="NCBI Taxonomy" id="1236971"/>
    <lineage>
        <taxon>Bacteria</taxon>
        <taxon>Bacillati</taxon>
        <taxon>Bacillota</taxon>
        <taxon>Bacilli</taxon>
        <taxon>Bacillales</taxon>
        <taxon>Bacillaceae</taxon>
        <taxon>Halalkalibacter</taxon>
    </lineage>
</organism>
<dbReference type="Pfam" id="PF07261">
    <property type="entry name" value="DnaB_2"/>
    <property type="match status" value="1"/>
</dbReference>
<sequence>MQGFIKDYRQELDSAIWQMPPLYHRIWQYLKYMVNHQEQQIPMRDGSFMTIKRGQHLTSVRAIARAVGWYENTKWDEPNPKSVKNVLDWLVNQQMIQIDNGENGKKYTLVTILSWDKYQQTENSDNNKSSVWGNTKETGESHTGEGIQNQKGVSSNTRETQGKQSADINKNVKNDKNYKDDDKEDAHNAHRFYQENFGVLNPFMSQSISAWCEDLDDEIVIAAMKLTLSNNTRSFKYTEAILKDWVSLNLKSIHAIRSHEKQKAEKKKSNVVHPKSNHWRRKDVRRDKMPKWYEEEEQNGQAPPTPKSNETAQPEKSFTDLLEERKKRKEQGVMT</sequence>
<dbReference type="InterPro" id="IPR034829">
    <property type="entry name" value="DnaD-like_sf"/>
</dbReference>
<dbReference type="SUPFAM" id="SSF158499">
    <property type="entry name" value="DnaD domain-like"/>
    <property type="match status" value="1"/>
</dbReference>
<dbReference type="PANTHER" id="PTHR37293">
    <property type="entry name" value="PHAGE REPLICATION PROTEIN-RELATED"/>
    <property type="match status" value="1"/>
</dbReference>
<comment type="caution">
    <text evidence="4">The sequence shown here is derived from an EMBL/GenBank/DDBJ whole genome shotgun (WGS) entry which is preliminary data.</text>
</comment>
<feature type="domain" description="DnaB/C C-terminal" evidence="3">
    <location>
        <begin position="191"/>
        <end position="259"/>
    </location>
</feature>
<accession>W4QKL4</accession>
<feature type="compositionally biased region" description="Polar residues" evidence="2">
    <location>
        <begin position="146"/>
        <end position="166"/>
    </location>
</feature>
<feature type="compositionally biased region" description="Polar residues" evidence="2">
    <location>
        <begin position="299"/>
        <end position="316"/>
    </location>
</feature>
<feature type="region of interest" description="Disordered" evidence="2">
    <location>
        <begin position="122"/>
        <end position="183"/>
    </location>
</feature>
<gene>
    <name evidence="4" type="ORF">JCM9152_3956</name>
</gene>
<dbReference type="AlphaFoldDB" id="W4QKL4"/>
<dbReference type="STRING" id="1236971.JCM9152_3956"/>
<dbReference type="PANTHER" id="PTHR37293:SF5">
    <property type="entry name" value="DNA REPLICATION PROTEIN"/>
    <property type="match status" value="1"/>
</dbReference>
<dbReference type="InterPro" id="IPR006343">
    <property type="entry name" value="DnaB/C_C"/>
</dbReference>
<evidence type="ECO:0000256" key="1">
    <source>
        <dbReference type="ARBA" id="ARBA00093462"/>
    </source>
</evidence>
<protein>
    <submittedName>
        <fullName evidence="4">DNA replication protein</fullName>
    </submittedName>
</protein>
<feature type="compositionally biased region" description="Polar residues" evidence="2">
    <location>
        <begin position="122"/>
        <end position="136"/>
    </location>
</feature>
<keyword evidence="5" id="KW-1185">Reference proteome</keyword>
<proteinExistence type="inferred from homology"/>
<feature type="compositionally biased region" description="Basic and acidic residues" evidence="2">
    <location>
        <begin position="284"/>
        <end position="293"/>
    </location>
</feature>
<evidence type="ECO:0000313" key="5">
    <source>
        <dbReference type="Proteomes" id="UP000018895"/>
    </source>
</evidence>
<name>W4QKL4_9BACI</name>
<dbReference type="Proteomes" id="UP000018895">
    <property type="component" value="Unassembled WGS sequence"/>
</dbReference>
<dbReference type="EMBL" id="BAUU01000036">
    <property type="protein sequence ID" value="GAE32422.1"/>
    <property type="molecule type" value="Genomic_DNA"/>
</dbReference>
<dbReference type="Gene3D" id="1.10.10.630">
    <property type="entry name" value="DnaD domain-like"/>
    <property type="match status" value="1"/>
</dbReference>
<dbReference type="RefSeq" id="WP_052016116.1">
    <property type="nucleotide sequence ID" value="NZ_BAUU01000036.1"/>
</dbReference>
<feature type="compositionally biased region" description="Basic and acidic residues" evidence="2">
    <location>
        <begin position="170"/>
        <end position="183"/>
    </location>
</feature>
<comment type="similarity">
    <text evidence="1">Belongs to the DnaB/DnaD family.</text>
</comment>
<evidence type="ECO:0000256" key="2">
    <source>
        <dbReference type="SAM" id="MobiDB-lite"/>
    </source>
</evidence>